<proteinExistence type="predicted"/>
<comment type="caution">
    <text evidence="1">The sequence shown here is derived from an EMBL/GenBank/DDBJ whole genome shotgun (WGS) entry which is preliminary data.</text>
</comment>
<protein>
    <submittedName>
        <fullName evidence="1">Uncharacterized protein</fullName>
    </submittedName>
</protein>
<sequence>MERDYESRDDEERDNEVPQVGWRYYPEFAIHFFRSFFFPTRPSRVQGPLATAIYAPRYIELSQKSQEDERREMVVMFTSRRTYAGQRLSSIAALKGLRYKLE</sequence>
<reference evidence="1 2" key="1">
    <citation type="submission" date="2015-07" db="EMBL/GenBank/DDBJ databases">
        <title>Comparative genomics of the Sigatoka disease complex on banana suggests a link between parallel evolutionary changes in Pseudocercospora fijiensis and Pseudocercospora eumusae and increased virulence on the banana host.</title>
        <authorList>
            <person name="Chang T.-C."/>
            <person name="Salvucci A."/>
            <person name="Crous P.W."/>
            <person name="Stergiopoulos I."/>
        </authorList>
    </citation>
    <scope>NUCLEOTIDE SEQUENCE [LARGE SCALE GENOMIC DNA]</scope>
    <source>
        <strain evidence="1 2">CBS 116634</strain>
    </source>
</reference>
<dbReference type="Proteomes" id="UP000073492">
    <property type="component" value="Unassembled WGS sequence"/>
</dbReference>
<accession>A0A139IG37</accession>
<name>A0A139IG37_9PEZI</name>
<evidence type="ECO:0000313" key="2">
    <source>
        <dbReference type="Proteomes" id="UP000073492"/>
    </source>
</evidence>
<evidence type="ECO:0000313" key="1">
    <source>
        <dbReference type="EMBL" id="KXT13688.1"/>
    </source>
</evidence>
<organism evidence="1 2">
    <name type="scientific">Pseudocercospora musae</name>
    <dbReference type="NCBI Taxonomy" id="113226"/>
    <lineage>
        <taxon>Eukaryota</taxon>
        <taxon>Fungi</taxon>
        <taxon>Dikarya</taxon>
        <taxon>Ascomycota</taxon>
        <taxon>Pezizomycotina</taxon>
        <taxon>Dothideomycetes</taxon>
        <taxon>Dothideomycetidae</taxon>
        <taxon>Mycosphaerellales</taxon>
        <taxon>Mycosphaerellaceae</taxon>
        <taxon>Pseudocercospora</taxon>
    </lineage>
</organism>
<dbReference type="AlphaFoldDB" id="A0A139IG37"/>
<keyword evidence="2" id="KW-1185">Reference proteome</keyword>
<gene>
    <name evidence="1" type="ORF">AC579_8130</name>
</gene>
<dbReference type="EMBL" id="LFZO01000107">
    <property type="protein sequence ID" value="KXT13688.1"/>
    <property type="molecule type" value="Genomic_DNA"/>
</dbReference>